<sequence>MLERWLPGLKPILESTGEDKRKDITAGIIVAIMLIPQGMAYAMLAGMPPVSGLYAATLPLIIYALFGTSRQLAVGPVAMVSLLIFSGVSPLVEPGTESYIQHVWLLALMVAVIQWLMGVFKLGVITKFISHAVISGFTSAAAVLIALSQLDHLLGFSIEASDNVFLIIYEAVMRAAETHIMTLILGLMLLFILLGAKRVPRIPAPLAAVVIGIGVTYMLNLPEAGVEIVGDVPSGLPPLSLPVIDLAVITALLPSAITISIIGYAESYAMAKILASRDKYRIEPNHELKGLGLANGAAAFTSGMPVTGGFSRSAVNYDSGAKTGLASIVTAVLILLTLLFLTPVFYYLPQAALAAIILAAVYKLIDVKEAVHLWKVKRSDAYVLIITFTATLMFGIELGLLIGVLFSLTVYLWKSGNPHMTELRYVEDEDIYRNPDRFPDGKAIPGVLIYRIDAPLYFANATGVEERLNEALKEHRDIKWLVLDFSGVNDMDGIAADELREWMQEWNNQGVRILIAEAIGPVRDVLELDGFYDTFGHDVAWKDLHHAVHWIQSGIKA</sequence>
<name>A0A2P8HLI3_9BACI</name>
<evidence type="ECO:0000259" key="6">
    <source>
        <dbReference type="PROSITE" id="PS50801"/>
    </source>
</evidence>
<gene>
    <name evidence="7" type="ORF">B0H94_105233</name>
</gene>
<dbReference type="InterPro" id="IPR002645">
    <property type="entry name" value="STAS_dom"/>
</dbReference>
<comment type="subcellular location">
    <subcellularLocation>
        <location evidence="1">Membrane</location>
        <topology evidence="1">Multi-pass membrane protein</topology>
    </subcellularLocation>
</comment>
<evidence type="ECO:0000256" key="5">
    <source>
        <dbReference type="SAM" id="Phobius"/>
    </source>
</evidence>
<evidence type="ECO:0000256" key="2">
    <source>
        <dbReference type="ARBA" id="ARBA00022692"/>
    </source>
</evidence>
<feature type="transmembrane region" description="Helical" evidence="5">
    <location>
        <begin position="73"/>
        <end position="92"/>
    </location>
</feature>
<dbReference type="PANTHER" id="PTHR11814">
    <property type="entry name" value="SULFATE TRANSPORTER"/>
    <property type="match status" value="1"/>
</dbReference>
<feature type="transmembrane region" description="Helical" evidence="5">
    <location>
        <begin position="24"/>
        <end position="44"/>
    </location>
</feature>
<dbReference type="AlphaFoldDB" id="A0A2P8HLI3"/>
<feature type="transmembrane region" description="Helical" evidence="5">
    <location>
        <begin position="98"/>
        <end position="116"/>
    </location>
</feature>
<accession>A0A2P8HLI3</accession>
<keyword evidence="2 5" id="KW-0812">Transmembrane</keyword>
<dbReference type="RefSeq" id="WP_106588393.1">
    <property type="nucleotide sequence ID" value="NZ_PYAV01000005.1"/>
</dbReference>
<dbReference type="PROSITE" id="PS50801">
    <property type="entry name" value="STAS"/>
    <property type="match status" value="1"/>
</dbReference>
<dbReference type="CDD" id="cd07042">
    <property type="entry name" value="STAS_SulP_like_sulfate_transporter"/>
    <property type="match status" value="1"/>
</dbReference>
<dbReference type="Gene3D" id="3.30.750.24">
    <property type="entry name" value="STAS domain"/>
    <property type="match status" value="1"/>
</dbReference>
<feature type="transmembrane region" description="Helical" evidence="5">
    <location>
        <begin position="178"/>
        <end position="195"/>
    </location>
</feature>
<feature type="transmembrane region" description="Helical" evidence="5">
    <location>
        <begin position="50"/>
        <end position="66"/>
    </location>
</feature>
<dbReference type="InterPro" id="IPR001902">
    <property type="entry name" value="SLC26A/SulP_fam"/>
</dbReference>
<feature type="transmembrane region" description="Helical" evidence="5">
    <location>
        <begin position="381"/>
        <end position="413"/>
    </location>
</feature>
<dbReference type="GO" id="GO:0016020">
    <property type="term" value="C:membrane"/>
    <property type="evidence" value="ECO:0007669"/>
    <property type="project" value="UniProtKB-SubCell"/>
</dbReference>
<feature type="transmembrane region" description="Helical" evidence="5">
    <location>
        <begin position="323"/>
        <end position="341"/>
    </location>
</feature>
<evidence type="ECO:0000313" key="8">
    <source>
        <dbReference type="Proteomes" id="UP000242310"/>
    </source>
</evidence>
<dbReference type="Pfam" id="PF01740">
    <property type="entry name" value="STAS"/>
    <property type="match status" value="1"/>
</dbReference>
<dbReference type="SUPFAM" id="SSF52091">
    <property type="entry name" value="SpoIIaa-like"/>
    <property type="match status" value="1"/>
</dbReference>
<keyword evidence="4 5" id="KW-0472">Membrane</keyword>
<reference evidence="7 8" key="1">
    <citation type="submission" date="2018-03" db="EMBL/GenBank/DDBJ databases">
        <title>Genomic Encyclopedia of Type Strains, Phase III (KMG-III): the genomes of soil and plant-associated and newly described type strains.</title>
        <authorList>
            <person name="Whitman W."/>
        </authorList>
    </citation>
    <scope>NUCLEOTIDE SEQUENCE [LARGE SCALE GENOMIC DNA]</scope>
    <source>
        <strain evidence="7 8">CGMCC 1.07653</strain>
    </source>
</reference>
<proteinExistence type="predicted"/>
<keyword evidence="8" id="KW-1185">Reference proteome</keyword>
<dbReference type="Pfam" id="PF00916">
    <property type="entry name" value="Sulfate_transp"/>
    <property type="match status" value="1"/>
</dbReference>
<feature type="transmembrane region" description="Helical" evidence="5">
    <location>
        <begin position="202"/>
        <end position="219"/>
    </location>
</feature>
<dbReference type="InterPro" id="IPR036513">
    <property type="entry name" value="STAS_dom_sf"/>
</dbReference>
<evidence type="ECO:0000256" key="1">
    <source>
        <dbReference type="ARBA" id="ARBA00004141"/>
    </source>
</evidence>
<dbReference type="NCBIfam" id="TIGR00815">
    <property type="entry name" value="sulP"/>
    <property type="match status" value="1"/>
</dbReference>
<feature type="transmembrane region" description="Helical" evidence="5">
    <location>
        <begin position="128"/>
        <end position="147"/>
    </location>
</feature>
<protein>
    <submittedName>
        <fullName evidence="7">SulP family sulfate permease</fullName>
    </submittedName>
</protein>
<comment type="caution">
    <text evidence="7">The sequence shown here is derived from an EMBL/GenBank/DDBJ whole genome shotgun (WGS) entry which is preliminary data.</text>
</comment>
<feature type="transmembrane region" description="Helical" evidence="5">
    <location>
        <begin position="239"/>
        <end position="265"/>
    </location>
</feature>
<evidence type="ECO:0000313" key="7">
    <source>
        <dbReference type="EMBL" id="PSL47077.1"/>
    </source>
</evidence>
<dbReference type="InterPro" id="IPR011547">
    <property type="entry name" value="SLC26A/SulP_dom"/>
</dbReference>
<organism evidence="7 8">
    <name type="scientific">Salsuginibacillus halophilus</name>
    <dbReference type="NCBI Taxonomy" id="517424"/>
    <lineage>
        <taxon>Bacteria</taxon>
        <taxon>Bacillati</taxon>
        <taxon>Bacillota</taxon>
        <taxon>Bacilli</taxon>
        <taxon>Bacillales</taxon>
        <taxon>Bacillaceae</taxon>
        <taxon>Salsuginibacillus</taxon>
    </lineage>
</organism>
<dbReference type="GO" id="GO:0055085">
    <property type="term" value="P:transmembrane transport"/>
    <property type="evidence" value="ECO:0007669"/>
    <property type="project" value="InterPro"/>
</dbReference>
<evidence type="ECO:0000256" key="3">
    <source>
        <dbReference type="ARBA" id="ARBA00022989"/>
    </source>
</evidence>
<evidence type="ECO:0000256" key="4">
    <source>
        <dbReference type="ARBA" id="ARBA00023136"/>
    </source>
</evidence>
<dbReference type="EMBL" id="PYAV01000005">
    <property type="protein sequence ID" value="PSL47077.1"/>
    <property type="molecule type" value="Genomic_DNA"/>
</dbReference>
<keyword evidence="3 5" id="KW-1133">Transmembrane helix</keyword>
<dbReference type="Proteomes" id="UP000242310">
    <property type="component" value="Unassembled WGS sequence"/>
</dbReference>
<dbReference type="OrthoDB" id="9771198at2"/>
<feature type="domain" description="STAS" evidence="6">
    <location>
        <begin position="437"/>
        <end position="551"/>
    </location>
</feature>